<dbReference type="Proteomes" id="UP001273505">
    <property type="component" value="Unassembled WGS sequence"/>
</dbReference>
<protein>
    <submittedName>
        <fullName evidence="2">Uncharacterized protein</fullName>
    </submittedName>
</protein>
<sequence length="117" mass="13289">MQYSKPMIDIILELRRRVPSNLKPGIKLANPDVLNELIAHYPASSDNVSRALIKELLMMAGDDWLIRLEKPVQSEGPKPQVKVYRGQVRLEEAKPAPNPTAQSPKKTRVYRGQVINY</sequence>
<dbReference type="EMBL" id="JAXAFO010000003">
    <property type="protein sequence ID" value="MDX6848314.1"/>
    <property type="molecule type" value="Genomic_DNA"/>
</dbReference>
<evidence type="ECO:0000313" key="3">
    <source>
        <dbReference type="Proteomes" id="UP001273505"/>
    </source>
</evidence>
<proteinExistence type="predicted"/>
<accession>A0ABU4RUH3</accession>
<evidence type="ECO:0000313" key="2">
    <source>
        <dbReference type="EMBL" id="MDX6848314.1"/>
    </source>
</evidence>
<gene>
    <name evidence="2" type="ORF">SCD92_03010</name>
</gene>
<keyword evidence="3" id="KW-1185">Reference proteome</keyword>
<reference evidence="2 3" key="1">
    <citation type="submission" date="2023-11" db="EMBL/GenBank/DDBJ databases">
        <title>Gilvimarinus fulvus sp. nov., isolated from the surface of Kelp.</title>
        <authorList>
            <person name="Sun Y.Y."/>
            <person name="Gong Y."/>
            <person name="Du Z.J."/>
        </authorList>
    </citation>
    <scope>NUCLEOTIDE SEQUENCE [LARGE SCALE GENOMIC DNA]</scope>
    <source>
        <strain evidence="2 3">SDUM040013</strain>
    </source>
</reference>
<organism evidence="2 3">
    <name type="scientific">Gilvimarinus gilvus</name>
    <dbReference type="NCBI Taxonomy" id="3058038"/>
    <lineage>
        <taxon>Bacteria</taxon>
        <taxon>Pseudomonadati</taxon>
        <taxon>Pseudomonadota</taxon>
        <taxon>Gammaproteobacteria</taxon>
        <taxon>Cellvibrionales</taxon>
        <taxon>Cellvibrionaceae</taxon>
        <taxon>Gilvimarinus</taxon>
    </lineage>
</organism>
<comment type="caution">
    <text evidence="2">The sequence shown here is derived from an EMBL/GenBank/DDBJ whole genome shotgun (WGS) entry which is preliminary data.</text>
</comment>
<feature type="region of interest" description="Disordered" evidence="1">
    <location>
        <begin position="88"/>
        <end position="117"/>
    </location>
</feature>
<evidence type="ECO:0000256" key="1">
    <source>
        <dbReference type="SAM" id="MobiDB-lite"/>
    </source>
</evidence>
<name>A0ABU4RUH3_9GAMM</name>
<dbReference type="RefSeq" id="WP_302722946.1">
    <property type="nucleotide sequence ID" value="NZ_JAULRU010000577.1"/>
</dbReference>